<comment type="caution">
    <text evidence="1">The sequence shown here is derived from an EMBL/GenBank/DDBJ whole genome shotgun (WGS) entry which is preliminary data.</text>
</comment>
<organism evidence="1 2">
    <name type="scientific">Dentiscutata erythropus</name>
    <dbReference type="NCBI Taxonomy" id="1348616"/>
    <lineage>
        <taxon>Eukaryota</taxon>
        <taxon>Fungi</taxon>
        <taxon>Fungi incertae sedis</taxon>
        <taxon>Mucoromycota</taxon>
        <taxon>Glomeromycotina</taxon>
        <taxon>Glomeromycetes</taxon>
        <taxon>Diversisporales</taxon>
        <taxon>Gigasporaceae</taxon>
        <taxon>Dentiscutata</taxon>
    </lineage>
</organism>
<reference evidence="1" key="1">
    <citation type="submission" date="2021-06" db="EMBL/GenBank/DDBJ databases">
        <authorList>
            <person name="Kallberg Y."/>
            <person name="Tangrot J."/>
            <person name="Rosling A."/>
        </authorList>
    </citation>
    <scope>NUCLEOTIDE SEQUENCE</scope>
    <source>
        <strain evidence="1">MA453B</strain>
    </source>
</reference>
<dbReference type="EMBL" id="CAJVPY010022584">
    <property type="protein sequence ID" value="CAG8783273.1"/>
    <property type="molecule type" value="Genomic_DNA"/>
</dbReference>
<proteinExistence type="predicted"/>
<keyword evidence="2" id="KW-1185">Reference proteome</keyword>
<evidence type="ECO:0000313" key="1">
    <source>
        <dbReference type="EMBL" id="CAG8783273.1"/>
    </source>
</evidence>
<evidence type="ECO:0000313" key="2">
    <source>
        <dbReference type="Proteomes" id="UP000789405"/>
    </source>
</evidence>
<sequence length="68" mass="7247">ATFTISQVSSTTFCNDPSNPILAFTITLSKAHATSPLRICKQNVCTTTIPVAGGTTQDYRVSLEILNS</sequence>
<protein>
    <submittedName>
        <fullName evidence="1">8236_t:CDS:1</fullName>
    </submittedName>
</protein>
<dbReference type="Proteomes" id="UP000789405">
    <property type="component" value="Unassembled WGS sequence"/>
</dbReference>
<name>A0A9N9JIF7_9GLOM</name>
<feature type="non-terminal residue" evidence="1">
    <location>
        <position position="68"/>
    </location>
</feature>
<accession>A0A9N9JIF7</accession>
<gene>
    <name evidence="1" type="ORF">DERYTH_LOCUS19904</name>
</gene>
<dbReference type="AlphaFoldDB" id="A0A9N9JIF7"/>